<evidence type="ECO:0000256" key="1">
    <source>
        <dbReference type="SAM" id="MobiDB-lite"/>
    </source>
</evidence>
<evidence type="ECO:0000313" key="2">
    <source>
        <dbReference type="EMBL" id="KAJ8392068.1"/>
    </source>
</evidence>
<keyword evidence="3" id="KW-1185">Reference proteome</keyword>
<reference evidence="2" key="1">
    <citation type="journal article" date="2023" name="Science">
        <title>Genome structures resolve the early diversification of teleost fishes.</title>
        <authorList>
            <person name="Parey E."/>
            <person name="Louis A."/>
            <person name="Montfort J."/>
            <person name="Bouchez O."/>
            <person name="Roques C."/>
            <person name="Iampietro C."/>
            <person name="Lluch J."/>
            <person name="Castinel A."/>
            <person name="Donnadieu C."/>
            <person name="Desvignes T."/>
            <person name="Floi Bucao C."/>
            <person name="Jouanno E."/>
            <person name="Wen M."/>
            <person name="Mejri S."/>
            <person name="Dirks R."/>
            <person name="Jansen H."/>
            <person name="Henkel C."/>
            <person name="Chen W.J."/>
            <person name="Zahm M."/>
            <person name="Cabau C."/>
            <person name="Klopp C."/>
            <person name="Thompson A.W."/>
            <person name="Robinson-Rechavi M."/>
            <person name="Braasch I."/>
            <person name="Lecointre G."/>
            <person name="Bobe J."/>
            <person name="Postlethwait J.H."/>
            <person name="Berthelot C."/>
            <person name="Roest Crollius H."/>
            <person name="Guiguen Y."/>
        </authorList>
    </citation>
    <scope>NUCLEOTIDE SEQUENCE</scope>
    <source>
        <strain evidence="2">NC1722</strain>
    </source>
</reference>
<dbReference type="Proteomes" id="UP001221898">
    <property type="component" value="Unassembled WGS sequence"/>
</dbReference>
<name>A0AAD7WCV6_9TELE</name>
<feature type="region of interest" description="Disordered" evidence="1">
    <location>
        <begin position="26"/>
        <end position="49"/>
    </location>
</feature>
<proteinExistence type="predicted"/>
<comment type="caution">
    <text evidence="2">The sequence shown here is derived from an EMBL/GenBank/DDBJ whole genome shotgun (WGS) entry which is preliminary data.</text>
</comment>
<dbReference type="EMBL" id="JAINUG010000149">
    <property type="protein sequence ID" value="KAJ8392068.1"/>
    <property type="molecule type" value="Genomic_DNA"/>
</dbReference>
<sequence>MSPSLLGLHIRRVDIPAIPGLYSVTLSQSPAPSEAGRNRWSSPDRSSTRSQRCTCVRARYGEGSAAVCKRLGLLPAMSMAKAALLLAEKSPAPPPTREATEHSPASAPPPSPTAVYEQAGGPVWIF</sequence>
<evidence type="ECO:0000313" key="3">
    <source>
        <dbReference type="Proteomes" id="UP001221898"/>
    </source>
</evidence>
<feature type="compositionally biased region" description="Polar residues" evidence="1">
    <location>
        <begin position="39"/>
        <end position="49"/>
    </location>
</feature>
<gene>
    <name evidence="2" type="ORF">AAFF_G00078740</name>
</gene>
<accession>A0AAD7WCV6</accession>
<dbReference type="AlphaFoldDB" id="A0AAD7WCV6"/>
<protein>
    <submittedName>
        <fullName evidence="2">Uncharacterized protein</fullName>
    </submittedName>
</protein>
<organism evidence="2 3">
    <name type="scientific">Aldrovandia affinis</name>
    <dbReference type="NCBI Taxonomy" id="143900"/>
    <lineage>
        <taxon>Eukaryota</taxon>
        <taxon>Metazoa</taxon>
        <taxon>Chordata</taxon>
        <taxon>Craniata</taxon>
        <taxon>Vertebrata</taxon>
        <taxon>Euteleostomi</taxon>
        <taxon>Actinopterygii</taxon>
        <taxon>Neopterygii</taxon>
        <taxon>Teleostei</taxon>
        <taxon>Notacanthiformes</taxon>
        <taxon>Halosauridae</taxon>
        <taxon>Aldrovandia</taxon>
    </lineage>
</organism>
<feature type="region of interest" description="Disordered" evidence="1">
    <location>
        <begin position="87"/>
        <end position="115"/>
    </location>
</feature>